<dbReference type="InterPro" id="IPR036291">
    <property type="entry name" value="NAD(P)-bd_dom_sf"/>
</dbReference>
<protein>
    <submittedName>
        <fullName evidence="4">Oxidoreductase, short chain dehydrogenase/reductase family</fullName>
    </submittedName>
</protein>
<dbReference type="InterPro" id="IPR002347">
    <property type="entry name" value="SDR_fam"/>
</dbReference>
<dbReference type="PRINTS" id="PR00080">
    <property type="entry name" value="SDRFAMILY"/>
</dbReference>
<dbReference type="GO" id="GO:0016491">
    <property type="term" value="F:oxidoreductase activity"/>
    <property type="evidence" value="ECO:0007669"/>
    <property type="project" value="UniProtKB-KW"/>
</dbReference>
<evidence type="ECO:0000259" key="3">
    <source>
        <dbReference type="SMART" id="SM00822"/>
    </source>
</evidence>
<dbReference type="EMBL" id="AY458649">
    <property type="protein sequence ID" value="AAR38349.1"/>
    <property type="molecule type" value="Genomic_DNA"/>
</dbReference>
<dbReference type="SMART" id="SM00822">
    <property type="entry name" value="PKS_KR"/>
    <property type="match status" value="1"/>
</dbReference>
<dbReference type="PRINTS" id="PR00081">
    <property type="entry name" value="GDHRDH"/>
</dbReference>
<dbReference type="FunFam" id="3.40.50.720:FF:000084">
    <property type="entry name" value="Short-chain dehydrogenase reductase"/>
    <property type="match status" value="1"/>
</dbReference>
<name>Q6SF73_9BACT</name>
<evidence type="ECO:0000256" key="2">
    <source>
        <dbReference type="ARBA" id="ARBA00023002"/>
    </source>
</evidence>
<dbReference type="CDD" id="cd05233">
    <property type="entry name" value="SDR_c"/>
    <property type="match status" value="1"/>
</dbReference>
<sequence>MTPTASFQDLKDASVFITGGGSGIGAALTEGFLQQGARVAFVQRSDAADFCDRMDETYGQRPLYIPCDITDTSALQAAIAQAATAHGTVTVLVNNAANDVRHSTQEVTEAFWDQTQAINLKAYFFACQAVIKGMQANGGGAIINFSSISYMMGNAGYPSYTTANAGITGLTRSMAREFGRDRIRVNTIAPGWVLTEKQKELWVTPEALAAHVARQCLTDTLEPADIVPTVLFLASSASKMVTSQLWAVDGGVVVSG</sequence>
<proteinExistence type="inferred from homology"/>
<feature type="domain" description="Ketoreductase" evidence="3">
    <location>
        <begin position="13"/>
        <end position="192"/>
    </location>
</feature>
<organism evidence="4">
    <name type="scientific">uncultured marine bacterium 582</name>
    <dbReference type="NCBI Taxonomy" id="257402"/>
    <lineage>
        <taxon>Bacteria</taxon>
        <taxon>environmental samples</taxon>
    </lineage>
</organism>
<dbReference type="PANTHER" id="PTHR43639:SF1">
    <property type="entry name" value="SHORT-CHAIN DEHYDROGENASE_REDUCTASE FAMILY PROTEIN"/>
    <property type="match status" value="1"/>
</dbReference>
<keyword evidence="2" id="KW-0560">Oxidoreductase</keyword>
<evidence type="ECO:0000256" key="1">
    <source>
        <dbReference type="ARBA" id="ARBA00006484"/>
    </source>
</evidence>
<gene>
    <name evidence="4" type="ORF">MBMO_EBAC080-L028H02.11</name>
</gene>
<dbReference type="AlphaFoldDB" id="Q6SF73"/>
<comment type="similarity">
    <text evidence="1">Belongs to the short-chain dehydrogenases/reductases (SDR) family.</text>
</comment>
<evidence type="ECO:0000313" key="4">
    <source>
        <dbReference type="EMBL" id="AAR38349.1"/>
    </source>
</evidence>
<dbReference type="InterPro" id="IPR057326">
    <property type="entry name" value="KR_dom"/>
</dbReference>
<dbReference type="Pfam" id="PF13561">
    <property type="entry name" value="adh_short_C2"/>
    <property type="match status" value="1"/>
</dbReference>
<reference evidence="4" key="1">
    <citation type="submission" date="2003-11" db="EMBL/GenBank/DDBJ databases">
        <authorList>
            <person name="Heidelberg J.F."/>
            <person name="Eisen J.A."/>
            <person name="Nelson W.C."/>
            <person name="DeLong E.F."/>
        </authorList>
    </citation>
    <scope>NUCLEOTIDE SEQUENCE</scope>
</reference>
<dbReference type="Gene3D" id="3.40.50.720">
    <property type="entry name" value="NAD(P)-binding Rossmann-like Domain"/>
    <property type="match status" value="1"/>
</dbReference>
<dbReference type="SUPFAM" id="SSF51735">
    <property type="entry name" value="NAD(P)-binding Rossmann-fold domains"/>
    <property type="match status" value="1"/>
</dbReference>
<dbReference type="PANTHER" id="PTHR43639">
    <property type="entry name" value="OXIDOREDUCTASE, SHORT-CHAIN DEHYDROGENASE/REDUCTASE FAMILY (AFU_ORTHOLOGUE AFUA_5G02870)"/>
    <property type="match status" value="1"/>
</dbReference>
<accession>Q6SF73</accession>
<reference evidence="4" key="2">
    <citation type="submission" date="2003-12" db="EMBL/GenBank/DDBJ databases">
        <title>Monterey Bay Coastal Ocean Microbial Observatory environmental clone sequencing.</title>
        <authorList>
            <person name="DeLong E.F."/>
        </authorList>
    </citation>
    <scope>NUCLEOTIDE SEQUENCE</scope>
</reference>